<dbReference type="Proteomes" id="UP000729733">
    <property type="component" value="Unassembled WGS sequence"/>
</dbReference>
<dbReference type="CDD" id="cd00719">
    <property type="entry name" value="GIY-YIG_SF"/>
    <property type="match status" value="1"/>
</dbReference>
<dbReference type="InterPro" id="IPR000305">
    <property type="entry name" value="GIY-YIG_endonuc"/>
</dbReference>
<dbReference type="SMART" id="SM00465">
    <property type="entry name" value="GIYc"/>
    <property type="match status" value="1"/>
</dbReference>
<protein>
    <submittedName>
        <fullName evidence="2">GIY-YIG nuclease family protein</fullName>
    </submittedName>
</protein>
<dbReference type="Gene3D" id="3.40.1440.10">
    <property type="entry name" value="GIY-YIG endonuclease"/>
    <property type="match status" value="1"/>
</dbReference>
<organism evidence="2 3">
    <name type="scientific">Waterburya agarophytonicola KI4</name>
    <dbReference type="NCBI Taxonomy" id="2874699"/>
    <lineage>
        <taxon>Bacteria</taxon>
        <taxon>Bacillati</taxon>
        <taxon>Cyanobacteriota</taxon>
        <taxon>Cyanophyceae</taxon>
        <taxon>Pleurocapsales</taxon>
        <taxon>Hyellaceae</taxon>
        <taxon>Waterburya</taxon>
        <taxon>Waterburya agarophytonicola</taxon>
    </lineage>
</organism>
<dbReference type="InterPro" id="IPR035901">
    <property type="entry name" value="GIY-YIG_endonuc_sf"/>
</dbReference>
<reference evidence="2" key="1">
    <citation type="journal article" date="2021" name="Antonie Van Leeuwenhoek">
        <title>Draft genome and description of Waterburya agarophytonicola gen. nov. sp. nov. (Pleurocapsales, Cyanobacteria): a seaweed symbiont.</title>
        <authorList>
            <person name="Bonthond G."/>
            <person name="Shalygin S."/>
            <person name="Bayer T."/>
            <person name="Weinberger F."/>
        </authorList>
    </citation>
    <scope>NUCLEOTIDE SEQUENCE</scope>
    <source>
        <strain evidence="2">KI4</strain>
    </source>
</reference>
<evidence type="ECO:0000313" key="2">
    <source>
        <dbReference type="EMBL" id="MCC0176169.1"/>
    </source>
</evidence>
<keyword evidence="3" id="KW-1185">Reference proteome</keyword>
<gene>
    <name evidence="2" type="ORF">I4641_04145</name>
</gene>
<evidence type="ECO:0000259" key="1">
    <source>
        <dbReference type="PROSITE" id="PS50164"/>
    </source>
</evidence>
<dbReference type="Pfam" id="PF01541">
    <property type="entry name" value="GIY-YIG"/>
    <property type="match status" value="1"/>
</dbReference>
<dbReference type="AlphaFoldDB" id="A0A964BN71"/>
<feature type="domain" description="GIY-YIG" evidence="1">
    <location>
        <begin position="12"/>
        <end position="86"/>
    </location>
</feature>
<evidence type="ECO:0000313" key="3">
    <source>
        <dbReference type="Proteomes" id="UP000729733"/>
    </source>
</evidence>
<sequence length="92" mass="10447">MTPITDLQSLPKISGIYKVIDADNNVLYIGQAKNIYLRWNNGHHKLGKIIARCGLDAYIVWVQIPEWLLNRAENAAIAFYQPPLNMKNSPIV</sequence>
<proteinExistence type="predicted"/>
<accession>A0A964BN71</accession>
<dbReference type="SUPFAM" id="SSF82771">
    <property type="entry name" value="GIY-YIG endonuclease"/>
    <property type="match status" value="1"/>
</dbReference>
<name>A0A964BN71_9CYAN</name>
<dbReference type="PROSITE" id="PS50164">
    <property type="entry name" value="GIY_YIG"/>
    <property type="match status" value="1"/>
</dbReference>
<comment type="caution">
    <text evidence="2">The sequence shown here is derived from an EMBL/GenBank/DDBJ whole genome shotgun (WGS) entry which is preliminary data.</text>
</comment>
<dbReference type="EMBL" id="JADWDC010000007">
    <property type="protein sequence ID" value="MCC0176169.1"/>
    <property type="molecule type" value="Genomic_DNA"/>
</dbReference>
<dbReference type="RefSeq" id="WP_229639207.1">
    <property type="nucleotide sequence ID" value="NZ_JADWDC010000007.1"/>
</dbReference>